<feature type="compositionally biased region" description="Basic and acidic residues" evidence="1">
    <location>
        <begin position="88"/>
        <end position="100"/>
    </location>
</feature>
<organism evidence="2 3">
    <name type="scientific">Protopolystoma xenopodis</name>
    <dbReference type="NCBI Taxonomy" id="117903"/>
    <lineage>
        <taxon>Eukaryota</taxon>
        <taxon>Metazoa</taxon>
        <taxon>Spiralia</taxon>
        <taxon>Lophotrochozoa</taxon>
        <taxon>Platyhelminthes</taxon>
        <taxon>Monogenea</taxon>
        <taxon>Polyopisthocotylea</taxon>
        <taxon>Polystomatidea</taxon>
        <taxon>Polystomatidae</taxon>
        <taxon>Protopolystoma</taxon>
    </lineage>
</organism>
<keyword evidence="3" id="KW-1185">Reference proteome</keyword>
<proteinExistence type="predicted"/>
<protein>
    <submittedName>
        <fullName evidence="2">Uncharacterized protein</fullName>
    </submittedName>
</protein>
<evidence type="ECO:0000313" key="3">
    <source>
        <dbReference type="Proteomes" id="UP000784294"/>
    </source>
</evidence>
<feature type="region of interest" description="Disordered" evidence="1">
    <location>
        <begin position="86"/>
        <end position="105"/>
    </location>
</feature>
<evidence type="ECO:0000256" key="1">
    <source>
        <dbReference type="SAM" id="MobiDB-lite"/>
    </source>
</evidence>
<reference evidence="2" key="1">
    <citation type="submission" date="2018-11" db="EMBL/GenBank/DDBJ databases">
        <authorList>
            <consortium name="Pathogen Informatics"/>
        </authorList>
    </citation>
    <scope>NUCLEOTIDE SEQUENCE</scope>
</reference>
<evidence type="ECO:0000313" key="2">
    <source>
        <dbReference type="EMBL" id="VEL32608.1"/>
    </source>
</evidence>
<name>A0A448XAZ5_9PLAT</name>
<dbReference type="AlphaFoldDB" id="A0A448XAZ5"/>
<accession>A0A448XAZ5</accession>
<dbReference type="Proteomes" id="UP000784294">
    <property type="component" value="Unassembled WGS sequence"/>
</dbReference>
<sequence>MLFGSHTLINPFDTVTSASDLGDDQTISSEALAPCLPSSSLGGKQKNGSLDGFPIATSADDVLKAFPLLGQSSTAGVKTNQFSELEELDPRPTDNSHPSESDALISSCKVPSPVVHGRVEQSAEVDSTTGWVHEAPAILAPSKAFRSDEVRFSVGEEEASLVSGPAPSVAESFPATALTTTFSSTALMASSGGGSGITASQVEAPKFKSALLQSMLSNKGRFRGNAQAAVEDLR</sequence>
<dbReference type="EMBL" id="CAAALY010244408">
    <property type="protein sequence ID" value="VEL32608.1"/>
    <property type="molecule type" value="Genomic_DNA"/>
</dbReference>
<gene>
    <name evidence="2" type="ORF">PXEA_LOCUS26048</name>
</gene>
<comment type="caution">
    <text evidence="2">The sequence shown here is derived from an EMBL/GenBank/DDBJ whole genome shotgun (WGS) entry which is preliminary data.</text>
</comment>